<organism evidence="5 6">
    <name type="scientific">Botryotinia narcissicola</name>
    <dbReference type="NCBI Taxonomy" id="278944"/>
    <lineage>
        <taxon>Eukaryota</taxon>
        <taxon>Fungi</taxon>
        <taxon>Dikarya</taxon>
        <taxon>Ascomycota</taxon>
        <taxon>Pezizomycotina</taxon>
        <taxon>Leotiomycetes</taxon>
        <taxon>Helotiales</taxon>
        <taxon>Sclerotiniaceae</taxon>
        <taxon>Botryotinia</taxon>
    </lineage>
</organism>
<sequence>MAMIIILLAISASFAAATRKSLPAVDLGYSVNQATIETARQYINKVPLDEIKQEWFDINNPPLHDASQSEDCLFLDVIVPSMIFDKNFKIETCDDKPTAPVLVWIHGGGFTGGYKHETNPAGLIENSMVLKEEFVYVSINYRLGLYGFLGGPLLKADGDANAGLLDQRLALEWVREFIYLFGGDKNRVTVMGESAGGGSILHQITAYGGMRGSYQQERISNYVLNDASSFSNRSITTIDDLRTVDARTLAKVNDFIVANSHYGLYTFGPTVDGTFVPALPGQVLADKNFHTSLELMIGGNDQEGVLFTSPYILNQADYVANLKWLFPRAPESFIYEIFALYPDQFDGKYGYTSEMLRAAVTSAESCFACNTRYLNAKVGNKSYVYSFDVPPALHADDVAYTFYNGPGSVTWDGKPVFGGAALSLQDYIANFVTTGTPNGRRVPDFPQYGSESNVLSINSSFLGTISVDPLVRGQCEWWQKALYY</sequence>
<dbReference type="Proteomes" id="UP000297452">
    <property type="component" value="Unassembled WGS sequence"/>
</dbReference>
<gene>
    <name evidence="5" type="ORF">BOTNAR_0214g00070</name>
</gene>
<evidence type="ECO:0000259" key="4">
    <source>
        <dbReference type="Pfam" id="PF00135"/>
    </source>
</evidence>
<evidence type="ECO:0000256" key="2">
    <source>
        <dbReference type="ARBA" id="ARBA00022801"/>
    </source>
</evidence>
<protein>
    <recommendedName>
        <fullName evidence="3">Carboxylic ester hydrolase</fullName>
        <ecNumber evidence="3">3.1.1.-</ecNumber>
    </recommendedName>
</protein>
<dbReference type="EC" id="3.1.1.-" evidence="3"/>
<dbReference type="InterPro" id="IPR002018">
    <property type="entry name" value="CarbesteraseB"/>
</dbReference>
<evidence type="ECO:0000313" key="5">
    <source>
        <dbReference type="EMBL" id="TGO56840.1"/>
    </source>
</evidence>
<dbReference type="AlphaFoldDB" id="A0A4Z1ID19"/>
<dbReference type="InterPro" id="IPR019819">
    <property type="entry name" value="Carboxylesterase_B_CS"/>
</dbReference>
<keyword evidence="3" id="KW-0732">Signal</keyword>
<comment type="caution">
    <text evidence="5">The sequence shown here is derived from an EMBL/GenBank/DDBJ whole genome shotgun (WGS) entry which is preliminary data.</text>
</comment>
<dbReference type="GO" id="GO:0016787">
    <property type="term" value="F:hydrolase activity"/>
    <property type="evidence" value="ECO:0007669"/>
    <property type="project" value="UniProtKB-KW"/>
</dbReference>
<keyword evidence="2 3" id="KW-0378">Hydrolase</keyword>
<dbReference type="SUPFAM" id="SSF53474">
    <property type="entry name" value="alpha/beta-Hydrolases"/>
    <property type="match status" value="1"/>
</dbReference>
<evidence type="ECO:0000256" key="3">
    <source>
        <dbReference type="RuleBase" id="RU361235"/>
    </source>
</evidence>
<dbReference type="STRING" id="278944.A0A4Z1ID19"/>
<dbReference type="InterPro" id="IPR029058">
    <property type="entry name" value="AB_hydrolase_fold"/>
</dbReference>
<dbReference type="InterPro" id="IPR050309">
    <property type="entry name" value="Type-B_Carboxylest/Lipase"/>
</dbReference>
<reference evidence="5 6" key="1">
    <citation type="submission" date="2017-12" db="EMBL/GenBank/DDBJ databases">
        <title>Comparative genomics of Botrytis spp.</title>
        <authorList>
            <person name="Valero-Jimenez C.A."/>
            <person name="Tapia P."/>
            <person name="Veloso J."/>
            <person name="Silva-Moreno E."/>
            <person name="Staats M."/>
            <person name="Valdes J.H."/>
            <person name="Van Kan J.A.L."/>
        </authorList>
    </citation>
    <scope>NUCLEOTIDE SEQUENCE [LARGE SCALE GENOMIC DNA]</scope>
    <source>
        <strain evidence="5 6">MUCL2120</strain>
    </source>
</reference>
<dbReference type="InterPro" id="IPR019826">
    <property type="entry name" value="Carboxylesterase_B_AS"/>
</dbReference>
<keyword evidence="6" id="KW-1185">Reference proteome</keyword>
<dbReference type="PROSITE" id="PS00122">
    <property type="entry name" value="CARBOXYLESTERASE_B_1"/>
    <property type="match status" value="1"/>
</dbReference>
<feature type="chain" id="PRO_5021481551" description="Carboxylic ester hydrolase" evidence="3">
    <location>
        <begin position="18"/>
        <end position="484"/>
    </location>
</feature>
<evidence type="ECO:0000256" key="1">
    <source>
        <dbReference type="ARBA" id="ARBA00005964"/>
    </source>
</evidence>
<feature type="domain" description="Carboxylesterase type B" evidence="4">
    <location>
        <begin position="64"/>
        <end position="459"/>
    </location>
</feature>
<dbReference type="Gene3D" id="3.40.50.1820">
    <property type="entry name" value="alpha/beta hydrolase"/>
    <property type="match status" value="1"/>
</dbReference>
<dbReference type="PANTHER" id="PTHR11559">
    <property type="entry name" value="CARBOXYLESTERASE"/>
    <property type="match status" value="1"/>
</dbReference>
<proteinExistence type="inferred from homology"/>
<accession>A0A4Z1ID19</accession>
<evidence type="ECO:0000313" key="6">
    <source>
        <dbReference type="Proteomes" id="UP000297452"/>
    </source>
</evidence>
<dbReference type="EMBL" id="PQXJ01000214">
    <property type="protein sequence ID" value="TGO56840.1"/>
    <property type="molecule type" value="Genomic_DNA"/>
</dbReference>
<name>A0A4Z1ID19_9HELO</name>
<dbReference type="OrthoDB" id="408631at2759"/>
<dbReference type="PROSITE" id="PS00941">
    <property type="entry name" value="CARBOXYLESTERASE_B_2"/>
    <property type="match status" value="1"/>
</dbReference>
<dbReference type="Pfam" id="PF00135">
    <property type="entry name" value="COesterase"/>
    <property type="match status" value="1"/>
</dbReference>
<comment type="similarity">
    <text evidence="1 3">Belongs to the type-B carboxylesterase/lipase family.</text>
</comment>
<feature type="signal peptide" evidence="3">
    <location>
        <begin position="1"/>
        <end position="17"/>
    </location>
</feature>